<dbReference type="EMBL" id="JAGRRH010000003">
    <property type="protein sequence ID" value="KAG7372015.1"/>
    <property type="molecule type" value="Genomic_DNA"/>
</dbReference>
<gene>
    <name evidence="1" type="ORF">IV203_018158</name>
</gene>
<sequence length="113" mass="12865">MTALQTFSFLPIILSVPSINACKKRKIQPRRDHCPFRLAPSNLKPDNDDDDRLTKYGIFARQDYDQNATLPLPELVIPLVDMFGDFHRTTTLHRNILSLLGNMLWAPAFLGGQ</sequence>
<name>A0A9K3M265_9STRA</name>
<dbReference type="Proteomes" id="UP000693970">
    <property type="component" value="Unassembled WGS sequence"/>
</dbReference>
<proteinExistence type="predicted"/>
<reference evidence="1" key="2">
    <citation type="submission" date="2021-04" db="EMBL/GenBank/DDBJ databases">
        <authorList>
            <person name="Podell S."/>
        </authorList>
    </citation>
    <scope>NUCLEOTIDE SEQUENCE</scope>
    <source>
        <strain evidence="1">Hildebrandi</strain>
    </source>
</reference>
<comment type="caution">
    <text evidence="1">The sequence shown here is derived from an EMBL/GenBank/DDBJ whole genome shotgun (WGS) entry which is preliminary data.</text>
</comment>
<accession>A0A9K3M265</accession>
<evidence type="ECO:0000313" key="1">
    <source>
        <dbReference type="EMBL" id="KAG7372015.1"/>
    </source>
</evidence>
<reference evidence="1" key="1">
    <citation type="journal article" date="2021" name="Sci. Rep.">
        <title>Diploid genomic architecture of Nitzschia inconspicua, an elite biomass production diatom.</title>
        <authorList>
            <person name="Oliver A."/>
            <person name="Podell S."/>
            <person name="Pinowska A."/>
            <person name="Traller J.C."/>
            <person name="Smith S.R."/>
            <person name="McClure R."/>
            <person name="Beliaev A."/>
            <person name="Bohutskyi P."/>
            <person name="Hill E.A."/>
            <person name="Rabines A."/>
            <person name="Zheng H."/>
            <person name="Allen L.Z."/>
            <person name="Kuo A."/>
            <person name="Grigoriev I.V."/>
            <person name="Allen A.E."/>
            <person name="Hazlebeck D."/>
            <person name="Allen E.E."/>
        </authorList>
    </citation>
    <scope>NUCLEOTIDE SEQUENCE</scope>
    <source>
        <strain evidence="1">Hildebrandi</strain>
    </source>
</reference>
<evidence type="ECO:0000313" key="2">
    <source>
        <dbReference type="Proteomes" id="UP000693970"/>
    </source>
</evidence>
<protein>
    <submittedName>
        <fullName evidence="1">Uncharacterized protein</fullName>
    </submittedName>
</protein>
<keyword evidence="2" id="KW-1185">Reference proteome</keyword>
<organism evidence="1 2">
    <name type="scientific">Nitzschia inconspicua</name>
    <dbReference type="NCBI Taxonomy" id="303405"/>
    <lineage>
        <taxon>Eukaryota</taxon>
        <taxon>Sar</taxon>
        <taxon>Stramenopiles</taxon>
        <taxon>Ochrophyta</taxon>
        <taxon>Bacillariophyta</taxon>
        <taxon>Bacillariophyceae</taxon>
        <taxon>Bacillariophycidae</taxon>
        <taxon>Bacillariales</taxon>
        <taxon>Bacillariaceae</taxon>
        <taxon>Nitzschia</taxon>
    </lineage>
</organism>
<dbReference type="AlphaFoldDB" id="A0A9K3M265"/>